<reference evidence="7 8" key="1">
    <citation type="journal article" date="2017" name="Genome Biol.">
        <title>New reference genome sequences of hot pepper reveal the massive evolution of plant disease-resistance genes by retroduplication.</title>
        <authorList>
            <person name="Kim S."/>
            <person name="Park J."/>
            <person name="Yeom S.I."/>
            <person name="Kim Y.M."/>
            <person name="Seo E."/>
            <person name="Kim K.T."/>
            <person name="Kim M.S."/>
            <person name="Lee J.M."/>
            <person name="Cheong K."/>
            <person name="Shin H.S."/>
            <person name="Kim S.B."/>
            <person name="Han K."/>
            <person name="Lee J."/>
            <person name="Park M."/>
            <person name="Lee H.A."/>
            <person name="Lee H.Y."/>
            <person name="Lee Y."/>
            <person name="Oh S."/>
            <person name="Lee J.H."/>
            <person name="Choi E."/>
            <person name="Choi E."/>
            <person name="Lee S.E."/>
            <person name="Jeon J."/>
            <person name="Kim H."/>
            <person name="Choi G."/>
            <person name="Song H."/>
            <person name="Lee J."/>
            <person name="Lee S.C."/>
            <person name="Kwon J.K."/>
            <person name="Lee H.Y."/>
            <person name="Koo N."/>
            <person name="Hong Y."/>
            <person name="Kim R.W."/>
            <person name="Kang W.H."/>
            <person name="Huh J.H."/>
            <person name="Kang B.C."/>
            <person name="Yang T.J."/>
            <person name="Lee Y.H."/>
            <person name="Bennetzen J.L."/>
            <person name="Choi D."/>
        </authorList>
    </citation>
    <scope>NUCLEOTIDE SEQUENCE [LARGE SCALE GENOMIC DNA]</scope>
    <source>
        <strain evidence="8">cv. PBC81</strain>
    </source>
</reference>
<dbReference type="Gene3D" id="3.20.20.80">
    <property type="entry name" value="Glycosidases"/>
    <property type="match status" value="1"/>
</dbReference>
<feature type="transmembrane region" description="Helical" evidence="5">
    <location>
        <begin position="386"/>
        <end position="406"/>
    </location>
</feature>
<evidence type="ECO:0000256" key="2">
    <source>
        <dbReference type="ARBA" id="ARBA00022801"/>
    </source>
</evidence>
<evidence type="ECO:0000313" key="8">
    <source>
        <dbReference type="Proteomes" id="UP000224567"/>
    </source>
</evidence>
<evidence type="ECO:0000256" key="5">
    <source>
        <dbReference type="SAM" id="Phobius"/>
    </source>
</evidence>
<keyword evidence="3" id="KW-0326">Glycosidase</keyword>
<evidence type="ECO:0000256" key="6">
    <source>
        <dbReference type="SAM" id="SignalP"/>
    </source>
</evidence>
<dbReference type="InterPro" id="IPR017853">
    <property type="entry name" value="GH"/>
</dbReference>
<dbReference type="STRING" id="33114.A0A2G2VPD1"/>
<dbReference type="Pfam" id="PF00332">
    <property type="entry name" value="Glyco_hydro_17"/>
    <property type="match status" value="1"/>
</dbReference>
<comment type="similarity">
    <text evidence="1 4">Belongs to the glycosyl hydrolase 17 family.</text>
</comment>
<proteinExistence type="inferred from homology"/>
<dbReference type="EMBL" id="MLFT02000011">
    <property type="protein sequence ID" value="PHT34813.1"/>
    <property type="molecule type" value="Genomic_DNA"/>
</dbReference>
<dbReference type="OrthoDB" id="1293114at2759"/>
<keyword evidence="5" id="KW-0812">Transmembrane</keyword>
<feature type="chain" id="PRO_5013720331" evidence="6">
    <location>
        <begin position="29"/>
        <end position="468"/>
    </location>
</feature>
<evidence type="ECO:0000256" key="1">
    <source>
        <dbReference type="ARBA" id="ARBA00008773"/>
    </source>
</evidence>
<evidence type="ECO:0000313" key="7">
    <source>
        <dbReference type="EMBL" id="PHT34813.1"/>
    </source>
</evidence>
<keyword evidence="2" id="KW-0378">Hydrolase</keyword>
<dbReference type="GO" id="GO:0004553">
    <property type="term" value="F:hydrolase activity, hydrolyzing O-glycosyl compounds"/>
    <property type="evidence" value="ECO:0007669"/>
    <property type="project" value="InterPro"/>
</dbReference>
<comment type="caution">
    <text evidence="7">The sequence shown here is derived from an EMBL/GenBank/DDBJ whole genome shotgun (WGS) entry which is preliminary data.</text>
</comment>
<dbReference type="InterPro" id="IPR044965">
    <property type="entry name" value="Glyco_hydro_17_plant"/>
</dbReference>
<organism evidence="7 8">
    <name type="scientific">Capsicum baccatum</name>
    <name type="common">Peruvian pepper</name>
    <dbReference type="NCBI Taxonomy" id="33114"/>
    <lineage>
        <taxon>Eukaryota</taxon>
        <taxon>Viridiplantae</taxon>
        <taxon>Streptophyta</taxon>
        <taxon>Embryophyta</taxon>
        <taxon>Tracheophyta</taxon>
        <taxon>Spermatophyta</taxon>
        <taxon>Magnoliopsida</taxon>
        <taxon>eudicotyledons</taxon>
        <taxon>Gunneridae</taxon>
        <taxon>Pentapetalae</taxon>
        <taxon>asterids</taxon>
        <taxon>lamiids</taxon>
        <taxon>Solanales</taxon>
        <taxon>Solanaceae</taxon>
        <taxon>Solanoideae</taxon>
        <taxon>Capsiceae</taxon>
        <taxon>Capsicum</taxon>
    </lineage>
</organism>
<dbReference type="PANTHER" id="PTHR32227">
    <property type="entry name" value="GLUCAN ENDO-1,3-BETA-GLUCOSIDASE BG1-RELATED-RELATED"/>
    <property type="match status" value="1"/>
</dbReference>
<feature type="signal peptide" evidence="6">
    <location>
        <begin position="1"/>
        <end position="28"/>
    </location>
</feature>
<dbReference type="GO" id="GO:0005975">
    <property type="term" value="P:carbohydrate metabolic process"/>
    <property type="evidence" value="ECO:0007669"/>
    <property type="project" value="InterPro"/>
</dbReference>
<keyword evidence="6" id="KW-0732">Signal</keyword>
<sequence>MMLPSKTVLVFSLFLLLNGILPSTTVAAARTTIGFTYSAVPSNSPSPEHVVAALQSLNIPAVRLLNPSPTLIRAFSYSNISLLLTVPNHLVTSFADNRSSATLWLYNNVLPFHPRARISLISVGADVITAAGDSGSDPTTAIVTAMQNLHHALIDLGIRTVSVSTTFSFINVITTAFPPSSAEFQEPVNSLVIKPVLEFLEETNSSLLMNVYPYNVYKLHGEIPISFALFEEGPFNFRDDVVTGVRYHNLFDMMVDSVIAAMAVSGYENVPLILTETGWPSNDEHMNVEESKMYAERYLQGLISHLKSGLGTPLRKEGAAETYIYQLFDDENESNSRRNNSLISDGDTMQQHWGVMYNNLTMKYNIHFDNADQISTVLGLLVPSMYFLWLLYDFRLAGILLVLVYFHSRKSEGLDTKITFITCQIFTSRFISGLLIDIDDYFCAFGAAKTHVSRSAFLVSTMLIFSVA</sequence>
<keyword evidence="5" id="KW-1133">Transmembrane helix</keyword>
<dbReference type="InterPro" id="IPR000490">
    <property type="entry name" value="Glyco_hydro_17"/>
</dbReference>
<gene>
    <name evidence="7" type="ORF">CQW23_26613</name>
</gene>
<keyword evidence="5" id="KW-0472">Membrane</keyword>
<evidence type="ECO:0000256" key="3">
    <source>
        <dbReference type="ARBA" id="ARBA00023295"/>
    </source>
</evidence>
<dbReference type="AlphaFoldDB" id="A0A2G2VPD1"/>
<keyword evidence="8" id="KW-1185">Reference proteome</keyword>
<dbReference type="Proteomes" id="UP000224567">
    <property type="component" value="Unassembled WGS sequence"/>
</dbReference>
<reference evidence="8" key="2">
    <citation type="journal article" date="2017" name="J. Anim. Genet.">
        <title>Multiple reference genome sequences of hot pepper reveal the massive evolution of plant disease resistance genes by retroduplication.</title>
        <authorList>
            <person name="Kim S."/>
            <person name="Park J."/>
            <person name="Yeom S.-I."/>
            <person name="Kim Y.-M."/>
            <person name="Seo E."/>
            <person name="Kim K.-T."/>
            <person name="Kim M.-S."/>
            <person name="Lee J.M."/>
            <person name="Cheong K."/>
            <person name="Shin H.-S."/>
            <person name="Kim S.-B."/>
            <person name="Han K."/>
            <person name="Lee J."/>
            <person name="Park M."/>
            <person name="Lee H.-A."/>
            <person name="Lee H.-Y."/>
            <person name="Lee Y."/>
            <person name="Oh S."/>
            <person name="Lee J.H."/>
            <person name="Choi E."/>
            <person name="Choi E."/>
            <person name="Lee S.E."/>
            <person name="Jeon J."/>
            <person name="Kim H."/>
            <person name="Choi G."/>
            <person name="Song H."/>
            <person name="Lee J."/>
            <person name="Lee S.-C."/>
            <person name="Kwon J.-K."/>
            <person name="Lee H.-Y."/>
            <person name="Koo N."/>
            <person name="Hong Y."/>
            <person name="Kim R.W."/>
            <person name="Kang W.-H."/>
            <person name="Huh J.H."/>
            <person name="Kang B.-C."/>
            <person name="Yang T.-J."/>
            <person name="Lee Y.-H."/>
            <person name="Bennetzen J.L."/>
            <person name="Choi D."/>
        </authorList>
    </citation>
    <scope>NUCLEOTIDE SEQUENCE [LARGE SCALE GENOMIC DNA]</scope>
    <source>
        <strain evidence="8">cv. PBC81</strain>
    </source>
</reference>
<name>A0A2G2VPD1_CAPBA</name>
<evidence type="ECO:0000256" key="4">
    <source>
        <dbReference type="RuleBase" id="RU004335"/>
    </source>
</evidence>
<accession>A0A2G2VPD1</accession>
<protein>
    <submittedName>
        <fullName evidence="7">Uncharacterized protein</fullName>
    </submittedName>
</protein>
<dbReference type="SUPFAM" id="SSF51445">
    <property type="entry name" value="(Trans)glycosidases"/>
    <property type="match status" value="1"/>
</dbReference>